<dbReference type="AlphaFoldDB" id="A0A516IQ72"/>
<evidence type="ECO:0000256" key="1">
    <source>
        <dbReference type="SAM" id="Phobius"/>
    </source>
</evidence>
<dbReference type="InterPro" id="IPR024464">
    <property type="entry name" value="DUF2391"/>
</dbReference>
<dbReference type="RefSeq" id="WP_147493528.1">
    <property type="nucleotide sequence ID" value="NZ_CP041659.1"/>
</dbReference>
<dbReference type="NCBIfam" id="TIGR02587">
    <property type="entry name" value="TIGR02587 family membrane protein"/>
    <property type="match status" value="1"/>
</dbReference>
<dbReference type="KEGG" id="sxa:FMM02_03310"/>
<sequence>MNNSRARQATTNFDYLVALSRAFAGALIFCVPLLMTMEMWRLGVQLPWWQVAQLSLANLILLFGLSKVSGFEETQDPLDDLLDVFAAYFVASVTAGLVLLLIGEISPSMPLADIIGKIAIQAVPGSFGAMIGSKMLGDSEDIERNQQWRSSMAGQLFLLFAGAIFLSFTIAPTEEVLLISIAMEPGHAIALMLISVLLLHAILYFVGFTGQDRRLTDGHPIAFIKYSLPGYSVVLLACLYLAWSFDHLAGLDPATAVRTLIVLAFPGAIGAGLAKVVI</sequence>
<feature type="transmembrane region" description="Helical" evidence="1">
    <location>
        <begin position="255"/>
        <end position="277"/>
    </location>
</feature>
<feature type="transmembrane region" description="Helical" evidence="1">
    <location>
        <begin position="156"/>
        <end position="182"/>
    </location>
</feature>
<dbReference type="OrthoDB" id="147125at2"/>
<dbReference type="Pfam" id="PF09622">
    <property type="entry name" value="DUF2391"/>
    <property type="match status" value="1"/>
</dbReference>
<keyword evidence="1" id="KW-0472">Membrane</keyword>
<keyword evidence="3" id="KW-1185">Reference proteome</keyword>
<dbReference type="Proteomes" id="UP000321857">
    <property type="component" value="Chromosome"/>
</dbReference>
<accession>A0A516IQ72</accession>
<protein>
    <submittedName>
        <fullName evidence="2">TIGR02587 family membrane protein</fullName>
    </submittedName>
</protein>
<name>A0A516IQ72_9SPHN</name>
<dbReference type="EMBL" id="CP041659">
    <property type="protein sequence ID" value="QDP19072.1"/>
    <property type="molecule type" value="Genomic_DNA"/>
</dbReference>
<evidence type="ECO:0000313" key="2">
    <source>
        <dbReference type="EMBL" id="QDP19072.1"/>
    </source>
</evidence>
<dbReference type="InterPro" id="IPR013416">
    <property type="entry name" value="CHP02587_IM"/>
</dbReference>
<feature type="transmembrane region" description="Helical" evidence="1">
    <location>
        <begin position="222"/>
        <end position="243"/>
    </location>
</feature>
<feature type="transmembrane region" description="Helical" evidence="1">
    <location>
        <begin position="15"/>
        <end position="34"/>
    </location>
</feature>
<reference evidence="2 3" key="1">
    <citation type="submission" date="2019-07" db="EMBL/GenBank/DDBJ databases">
        <title>Sphingomonas AE3 Genome sequencing and assembly.</title>
        <authorList>
            <person name="Kim H."/>
        </authorList>
    </citation>
    <scope>NUCLEOTIDE SEQUENCE [LARGE SCALE GENOMIC DNA]</scope>
    <source>
        <strain evidence="2 3">AE3</strain>
    </source>
</reference>
<proteinExistence type="predicted"/>
<keyword evidence="1" id="KW-0812">Transmembrane</keyword>
<evidence type="ECO:0000313" key="3">
    <source>
        <dbReference type="Proteomes" id="UP000321857"/>
    </source>
</evidence>
<organism evidence="2 3">
    <name type="scientific">Sphingomonas xanthus</name>
    <dbReference type="NCBI Taxonomy" id="2594473"/>
    <lineage>
        <taxon>Bacteria</taxon>
        <taxon>Pseudomonadati</taxon>
        <taxon>Pseudomonadota</taxon>
        <taxon>Alphaproteobacteria</taxon>
        <taxon>Sphingomonadales</taxon>
        <taxon>Sphingomonadaceae</taxon>
        <taxon>Sphingomonas</taxon>
    </lineage>
</organism>
<gene>
    <name evidence="2" type="ORF">FMM02_03310</name>
</gene>
<feature type="transmembrane region" description="Helical" evidence="1">
    <location>
        <begin position="46"/>
        <end position="65"/>
    </location>
</feature>
<feature type="transmembrane region" description="Helical" evidence="1">
    <location>
        <begin position="85"/>
        <end position="102"/>
    </location>
</feature>
<feature type="transmembrane region" description="Helical" evidence="1">
    <location>
        <begin position="188"/>
        <end position="210"/>
    </location>
</feature>
<keyword evidence="1" id="KW-1133">Transmembrane helix</keyword>